<feature type="compositionally biased region" description="Low complexity" evidence="1">
    <location>
        <begin position="222"/>
        <end position="241"/>
    </location>
</feature>
<feature type="transmembrane region" description="Helical" evidence="2">
    <location>
        <begin position="161"/>
        <end position="184"/>
    </location>
</feature>
<feature type="transmembrane region" description="Helical" evidence="2">
    <location>
        <begin position="20"/>
        <end position="40"/>
    </location>
</feature>
<keyword evidence="4" id="KW-1185">Reference proteome</keyword>
<evidence type="ECO:0000256" key="1">
    <source>
        <dbReference type="SAM" id="MobiDB-lite"/>
    </source>
</evidence>
<keyword evidence="2" id="KW-0812">Transmembrane</keyword>
<protein>
    <submittedName>
        <fullName evidence="3">DUF4013 domain-containing protein</fullName>
    </submittedName>
</protein>
<feature type="compositionally biased region" description="Basic and acidic residues" evidence="1">
    <location>
        <begin position="242"/>
        <end position="253"/>
    </location>
</feature>
<keyword evidence="2" id="KW-0472">Membrane</keyword>
<feature type="transmembrane region" description="Helical" evidence="2">
    <location>
        <begin position="103"/>
        <end position="129"/>
    </location>
</feature>
<keyword evidence="2" id="KW-1133">Transmembrane helix</keyword>
<evidence type="ECO:0000256" key="2">
    <source>
        <dbReference type="SAM" id="Phobius"/>
    </source>
</evidence>
<dbReference type="EMBL" id="CP096658">
    <property type="protein sequence ID" value="UPW00658.1"/>
    <property type="molecule type" value="Genomic_DNA"/>
</dbReference>
<dbReference type="InterPro" id="IPR025098">
    <property type="entry name" value="DUF4013"/>
</dbReference>
<reference evidence="3" key="1">
    <citation type="submission" date="2022-04" db="EMBL/GenBank/DDBJ databases">
        <title>Diverse halophilic archaea isolated from saline environments.</title>
        <authorList>
            <person name="Cui H.-L."/>
        </authorList>
    </citation>
    <scope>NUCLEOTIDE SEQUENCE</scope>
    <source>
        <strain evidence="3">XZYJT40</strain>
    </source>
</reference>
<feature type="transmembrane region" description="Helical" evidence="2">
    <location>
        <begin position="73"/>
        <end position="97"/>
    </location>
</feature>
<organism evidence="3 4">
    <name type="scientific">Halorussus gelatinilyticus</name>
    <dbReference type="NCBI Taxonomy" id="2937524"/>
    <lineage>
        <taxon>Archaea</taxon>
        <taxon>Methanobacteriati</taxon>
        <taxon>Methanobacteriota</taxon>
        <taxon>Stenosarchaea group</taxon>
        <taxon>Halobacteria</taxon>
        <taxon>Halobacteriales</taxon>
        <taxon>Haladaptataceae</taxon>
        <taxon>Halorussus</taxon>
    </lineage>
</organism>
<gene>
    <name evidence="3" type="ORF">M0R88_00810</name>
</gene>
<dbReference type="AlphaFoldDB" id="A0A8U0IIP2"/>
<accession>A0A8U0IIP2</accession>
<proteinExistence type="predicted"/>
<evidence type="ECO:0000313" key="3">
    <source>
        <dbReference type="EMBL" id="UPW00658.1"/>
    </source>
</evidence>
<feature type="region of interest" description="Disordered" evidence="1">
    <location>
        <begin position="222"/>
        <end position="273"/>
    </location>
</feature>
<dbReference type="KEGG" id="haxz:M0R88_00810"/>
<dbReference type="RefSeq" id="WP_248655068.1">
    <property type="nucleotide sequence ID" value="NZ_CP096658.1"/>
</dbReference>
<evidence type="ECO:0000313" key="4">
    <source>
        <dbReference type="Proteomes" id="UP000830434"/>
    </source>
</evidence>
<dbReference type="GeneID" id="72188351"/>
<feature type="transmembrane region" description="Helical" evidence="2">
    <location>
        <begin position="190"/>
        <end position="211"/>
    </location>
</feature>
<dbReference type="Proteomes" id="UP000830434">
    <property type="component" value="Chromosome"/>
</dbReference>
<feature type="compositionally biased region" description="Basic and acidic residues" evidence="1">
    <location>
        <begin position="262"/>
        <end position="273"/>
    </location>
</feature>
<dbReference type="Pfam" id="PF13197">
    <property type="entry name" value="DUF4013"/>
    <property type="match status" value="1"/>
</dbReference>
<name>A0A8U0IIP2_9EURY</name>
<sequence>MDWLRYPLSGETPARTLAVGAALSALGVLILPALVVTGYYGRVLDRSSRGADAPSFESVGDLLASGFRTWAVLAGYLLVGVVAVAVLGVITLVLGGANTGLGAAFGALVIGALLVTAVGLLAFPAWYFVPAALTRVAREQSIRAGFELRAVWRVISDRRYFARWLAGFGAFAGGSVGYAGLSALDVGVPLVGHVLGTGLNFYSGVVAVHLWGRGYAAASDESAVADSPATDSPAADSAPDSTADRADDREPGRSAEWGADAARWRERRREGGE</sequence>